<name>A0A1Y2A2W5_9PLEO</name>
<protein>
    <recommendedName>
        <fullName evidence="3">DUF1763-domain-containing protein</fullName>
    </recommendedName>
</protein>
<organism evidence="1 2">
    <name type="scientific">Clohesyomyces aquaticus</name>
    <dbReference type="NCBI Taxonomy" id="1231657"/>
    <lineage>
        <taxon>Eukaryota</taxon>
        <taxon>Fungi</taxon>
        <taxon>Dikarya</taxon>
        <taxon>Ascomycota</taxon>
        <taxon>Pezizomycotina</taxon>
        <taxon>Dothideomycetes</taxon>
        <taxon>Pleosporomycetidae</taxon>
        <taxon>Pleosporales</taxon>
        <taxon>Lindgomycetaceae</taxon>
        <taxon>Clohesyomyces</taxon>
    </lineage>
</organism>
<dbReference type="Proteomes" id="UP000193144">
    <property type="component" value="Unassembled WGS sequence"/>
</dbReference>
<evidence type="ECO:0000313" key="1">
    <source>
        <dbReference type="EMBL" id="ORY16750.1"/>
    </source>
</evidence>
<proteinExistence type="predicted"/>
<dbReference type="OrthoDB" id="4392610at2759"/>
<dbReference type="EMBL" id="MCFA01000016">
    <property type="protein sequence ID" value="ORY16750.1"/>
    <property type="molecule type" value="Genomic_DNA"/>
</dbReference>
<comment type="caution">
    <text evidence="1">The sequence shown here is derived from an EMBL/GenBank/DDBJ whole genome shotgun (WGS) entry which is preliminary data.</text>
</comment>
<gene>
    <name evidence="1" type="ORF">BCR34DRAFT_622221</name>
</gene>
<dbReference type="STRING" id="1231657.A0A1Y2A2W5"/>
<keyword evidence="2" id="KW-1185">Reference proteome</keyword>
<reference evidence="1 2" key="1">
    <citation type="submission" date="2016-07" db="EMBL/GenBank/DDBJ databases">
        <title>Pervasive Adenine N6-methylation of Active Genes in Fungi.</title>
        <authorList>
            <consortium name="DOE Joint Genome Institute"/>
            <person name="Mondo S.J."/>
            <person name="Dannebaum R.O."/>
            <person name="Kuo R.C."/>
            <person name="Labutti K."/>
            <person name="Haridas S."/>
            <person name="Kuo A."/>
            <person name="Salamov A."/>
            <person name="Ahrendt S.R."/>
            <person name="Lipzen A."/>
            <person name="Sullivan W."/>
            <person name="Andreopoulos W.B."/>
            <person name="Clum A."/>
            <person name="Lindquist E."/>
            <person name="Daum C."/>
            <person name="Ramamoorthy G.K."/>
            <person name="Gryganskyi A."/>
            <person name="Culley D."/>
            <person name="Magnuson J.K."/>
            <person name="James T.Y."/>
            <person name="O'Malley M.A."/>
            <person name="Stajich J.E."/>
            <person name="Spatafora J.W."/>
            <person name="Visel A."/>
            <person name="Grigoriev I.V."/>
        </authorList>
    </citation>
    <scope>NUCLEOTIDE SEQUENCE [LARGE SCALE GENOMIC DNA]</scope>
    <source>
        <strain evidence="1 2">CBS 115471</strain>
    </source>
</reference>
<accession>A0A1Y2A2W5</accession>
<sequence>MSKEDVVQAYRRLYRQGLRAVQFSKPARYTFRDRLRTSFRRGNATDFVPQKIENTLEFLRGATAERGLEHKIVKNLLFVWWHQDRGGMRKATQKKLTPAEVELRVTAYDTLNYNIMMLNETMGMCLPAKTLRDPN</sequence>
<dbReference type="AlphaFoldDB" id="A0A1Y2A2W5"/>
<evidence type="ECO:0000313" key="2">
    <source>
        <dbReference type="Proteomes" id="UP000193144"/>
    </source>
</evidence>
<evidence type="ECO:0008006" key="3">
    <source>
        <dbReference type="Google" id="ProtNLM"/>
    </source>
</evidence>